<keyword evidence="4 8" id="KW-0812">Transmembrane</keyword>
<dbReference type="PANTHER" id="PTHR32024">
    <property type="entry name" value="TRK SYSTEM POTASSIUM UPTAKE PROTEIN TRKG-RELATED"/>
    <property type="match status" value="1"/>
</dbReference>
<keyword evidence="6" id="KW-0406">Ion transport</keyword>
<feature type="transmembrane region" description="Helical" evidence="8">
    <location>
        <begin position="420"/>
        <end position="444"/>
    </location>
</feature>
<keyword evidence="7 8" id="KW-0472">Membrane</keyword>
<dbReference type="RefSeq" id="WP_318784054.1">
    <property type="nucleotide sequence ID" value="NZ_JADBDZ010000001.1"/>
</dbReference>
<proteinExistence type="predicted"/>
<accession>A0ABR9JPU1</accession>
<keyword evidence="5 8" id="KW-1133">Transmembrane helix</keyword>
<evidence type="ECO:0000256" key="4">
    <source>
        <dbReference type="ARBA" id="ARBA00022692"/>
    </source>
</evidence>
<feature type="transmembrane region" description="Helical" evidence="8">
    <location>
        <begin position="207"/>
        <end position="229"/>
    </location>
</feature>
<dbReference type="EMBL" id="JADBDZ010000001">
    <property type="protein sequence ID" value="MBE1532396.1"/>
    <property type="molecule type" value="Genomic_DNA"/>
</dbReference>
<evidence type="ECO:0000256" key="3">
    <source>
        <dbReference type="ARBA" id="ARBA00022475"/>
    </source>
</evidence>
<feature type="transmembrane region" description="Helical" evidence="8">
    <location>
        <begin position="241"/>
        <end position="261"/>
    </location>
</feature>
<name>A0ABR9JPU1_9ACTN</name>
<comment type="subcellular location">
    <subcellularLocation>
        <location evidence="1">Cell membrane</location>
        <topology evidence="1">Multi-pass membrane protein</topology>
    </subcellularLocation>
</comment>
<feature type="transmembrane region" description="Helical" evidence="8">
    <location>
        <begin position="314"/>
        <end position="342"/>
    </location>
</feature>
<evidence type="ECO:0000256" key="1">
    <source>
        <dbReference type="ARBA" id="ARBA00004651"/>
    </source>
</evidence>
<keyword evidence="10" id="KW-1185">Reference proteome</keyword>
<comment type="caution">
    <text evidence="9">The sequence shown here is derived from an EMBL/GenBank/DDBJ whole genome shotgun (WGS) entry which is preliminary data.</text>
</comment>
<keyword evidence="3" id="KW-1003">Cell membrane</keyword>
<feature type="transmembrane region" description="Helical" evidence="8">
    <location>
        <begin position="90"/>
        <end position="114"/>
    </location>
</feature>
<feature type="transmembrane region" description="Helical" evidence="8">
    <location>
        <begin position="366"/>
        <end position="388"/>
    </location>
</feature>
<evidence type="ECO:0000256" key="8">
    <source>
        <dbReference type="SAM" id="Phobius"/>
    </source>
</evidence>
<sequence>MVRRVRWPRRGLRPRGSVLLERFQHPTQVVVTGFAAMIIIGTLLLSLPAARRGPGGAEPLDALFTATSAVCVTGLITVDTPVYWSTFGEIVILCLIQVGGFGLMTLATLFAMLLSGRVGLRARMAAQAETKTLQMTDVRRVVRNIVVFSLSCEAVIAVLLTARFAFGYGEPLGRAAYLGVFHSVSAFNNAGFALWSDSLMGFVTDPWVCLPICVAIIVGGLGFPVWFELARRWRRPRTWSILTRVTVGTSVVLFVGGTLVLTALEWNNPDTLGELSRPSRWLAGFVMAVMPRTAGFNNVDVAEMHPESWLVTDVLMFIGGGSAGTAGGIKVTTFGLLAFVLWAEMRGDVHVNVGTRRLPAGTQRQAMGIVLLAVGLVAAATVTLLILTAHSLDRVLFEVVSAFGTVGMSTGITADLPQSGQILLIVLMFVGRIGPLTMATALALRRRVRRHELPEERPIVG</sequence>
<evidence type="ECO:0000256" key="5">
    <source>
        <dbReference type="ARBA" id="ARBA00022989"/>
    </source>
</evidence>
<keyword evidence="2" id="KW-0813">Transport</keyword>
<evidence type="ECO:0000256" key="2">
    <source>
        <dbReference type="ARBA" id="ARBA00022448"/>
    </source>
</evidence>
<feature type="transmembrane region" description="Helical" evidence="8">
    <location>
        <begin position="29"/>
        <end position="50"/>
    </location>
</feature>
<dbReference type="InterPro" id="IPR003445">
    <property type="entry name" value="Cat_transpt"/>
</dbReference>
<protein>
    <submittedName>
        <fullName evidence="9">Potassium uptake TrkH family protein</fullName>
    </submittedName>
</protein>
<organism evidence="9 10">
    <name type="scientific">Actinomadura algeriensis</name>
    <dbReference type="NCBI Taxonomy" id="1679523"/>
    <lineage>
        <taxon>Bacteria</taxon>
        <taxon>Bacillati</taxon>
        <taxon>Actinomycetota</taxon>
        <taxon>Actinomycetes</taxon>
        <taxon>Streptosporangiales</taxon>
        <taxon>Thermomonosporaceae</taxon>
        <taxon>Actinomadura</taxon>
    </lineage>
</organism>
<evidence type="ECO:0000313" key="10">
    <source>
        <dbReference type="Proteomes" id="UP000627838"/>
    </source>
</evidence>
<feature type="transmembrane region" description="Helical" evidence="8">
    <location>
        <begin position="145"/>
        <end position="166"/>
    </location>
</feature>
<evidence type="ECO:0000256" key="6">
    <source>
        <dbReference type="ARBA" id="ARBA00023065"/>
    </source>
</evidence>
<dbReference type="Proteomes" id="UP000627838">
    <property type="component" value="Unassembled WGS sequence"/>
</dbReference>
<reference evidence="9 10" key="1">
    <citation type="submission" date="2020-10" db="EMBL/GenBank/DDBJ databases">
        <title>Sequencing the genomes of 1000 actinobacteria strains.</title>
        <authorList>
            <person name="Klenk H.-P."/>
        </authorList>
    </citation>
    <scope>NUCLEOTIDE SEQUENCE [LARGE SCALE GENOMIC DNA]</scope>
    <source>
        <strain evidence="9 10">DSM 46744</strain>
    </source>
</reference>
<gene>
    <name evidence="9" type="ORF">H4W34_002229</name>
</gene>
<evidence type="ECO:0000256" key="7">
    <source>
        <dbReference type="ARBA" id="ARBA00023136"/>
    </source>
</evidence>
<evidence type="ECO:0000313" key="9">
    <source>
        <dbReference type="EMBL" id="MBE1532396.1"/>
    </source>
</evidence>
<dbReference type="PANTHER" id="PTHR32024:SF1">
    <property type="entry name" value="KTR SYSTEM POTASSIUM UPTAKE PROTEIN B"/>
    <property type="match status" value="1"/>
</dbReference>
<dbReference type="Pfam" id="PF02386">
    <property type="entry name" value="TrkH"/>
    <property type="match status" value="1"/>
</dbReference>